<feature type="compositionally biased region" description="Low complexity" evidence="1">
    <location>
        <begin position="185"/>
        <end position="218"/>
    </location>
</feature>
<evidence type="ECO:0000313" key="2">
    <source>
        <dbReference type="EMBL" id="QKG23356.1"/>
    </source>
</evidence>
<accession>A0A7D3W095</accession>
<dbReference type="EMBL" id="CP053892">
    <property type="protein sequence ID" value="QKG23356.1"/>
    <property type="molecule type" value="Genomic_DNA"/>
</dbReference>
<sequence>MPEQSPTRFTMVPARRSNEPTARRRARRILAALFLASGLSVVAVVIAASKGGTRPDLSAVDPRGRSLAYTAAVNFLAGTQQNVPHADSFDPEDAVDQDGGEPISPLRYRSLSWVGFTPEHFGSKKAGFTDFEVHHFLVALATPATSPSQSPQAPASGSPAPGGARGSGAGGANAPQGKPTPLPGAPSGSPAATGSPTPAPGAGSASPSPGDTGGPAATQAPASDMLQLDVPILLSGKGPRLAAAPAFSVWQDGVGDADGKGDYTNYGSLGTEVSDAAKNQILIWARAYASGDSAALLSVTGDQNGSHRYTGLSGFTLPDSPDAVQILSAIKAAGDQLIVRARVRLTRPDPAAGGKGPRPFTTFADFDLLVGAPSGAQPPVLAWGPAGSAAELEPYQNAIGQ</sequence>
<organism evidence="2 3">
    <name type="scientific">Actinomadura verrucosospora</name>
    <dbReference type="NCBI Taxonomy" id="46165"/>
    <lineage>
        <taxon>Bacteria</taxon>
        <taxon>Bacillati</taxon>
        <taxon>Actinomycetota</taxon>
        <taxon>Actinomycetes</taxon>
        <taxon>Streptosporangiales</taxon>
        <taxon>Thermomonosporaceae</taxon>
        <taxon>Actinomadura</taxon>
    </lineage>
</organism>
<protein>
    <submittedName>
        <fullName evidence="2">Uncharacterized protein</fullName>
    </submittedName>
</protein>
<gene>
    <name evidence="2" type="ORF">ACTIVE_4999</name>
</gene>
<dbReference type="AlphaFoldDB" id="A0A7D3W095"/>
<feature type="region of interest" description="Disordered" evidence="1">
    <location>
        <begin position="1"/>
        <end position="23"/>
    </location>
</feature>
<evidence type="ECO:0000256" key="1">
    <source>
        <dbReference type="SAM" id="MobiDB-lite"/>
    </source>
</evidence>
<evidence type="ECO:0000313" key="3">
    <source>
        <dbReference type="Proteomes" id="UP000501240"/>
    </source>
</evidence>
<proteinExistence type="predicted"/>
<feature type="region of interest" description="Disordered" evidence="1">
    <location>
        <begin position="144"/>
        <end position="219"/>
    </location>
</feature>
<keyword evidence="3" id="KW-1185">Reference proteome</keyword>
<feature type="compositionally biased region" description="Acidic residues" evidence="1">
    <location>
        <begin position="89"/>
        <end position="99"/>
    </location>
</feature>
<reference evidence="2 3" key="1">
    <citation type="submission" date="2020-05" db="EMBL/GenBank/DDBJ databases">
        <title>Actinomadura verrucosospora NRRL-B18236 (PFL_A860) Genome sequencing and assembly.</title>
        <authorList>
            <person name="Samborskyy M."/>
        </authorList>
    </citation>
    <scope>NUCLEOTIDE SEQUENCE [LARGE SCALE GENOMIC DNA]</scope>
    <source>
        <strain evidence="2 3">NRRL:B18236</strain>
    </source>
</reference>
<dbReference type="RefSeq" id="WP_173097335.1">
    <property type="nucleotide sequence ID" value="NZ_CP053892.1"/>
</dbReference>
<name>A0A7D3W095_ACTVE</name>
<dbReference type="Proteomes" id="UP000501240">
    <property type="component" value="Chromosome"/>
</dbReference>
<feature type="region of interest" description="Disordered" evidence="1">
    <location>
        <begin position="82"/>
        <end position="103"/>
    </location>
</feature>
<feature type="compositionally biased region" description="Low complexity" evidence="1">
    <location>
        <begin position="144"/>
        <end position="162"/>
    </location>
</feature>